<sequence length="128" mass="14147">MGARWRKGVKPDALMRTELYLSSGPVIEQFFTLDERQALVLELLEATPNIVAQCQKSDAQVRGLFAGKCKEGAVVVWSVYNARVSSLGAQCLDQSIIALVQALSGEIGEWRSYVESLQADSCRALRER</sequence>
<dbReference type="KEGG" id="psyr:N018_24185"/>
<proteinExistence type="predicted"/>
<dbReference type="EMBL" id="CP007014">
    <property type="protein sequence ID" value="AHG43688.1"/>
    <property type="molecule type" value="Genomic_DNA"/>
</dbReference>
<dbReference type="HOGENOM" id="CLU_1957690_0_0_6"/>
<name>W0N317_PSESX</name>
<reference evidence="1 2" key="1">
    <citation type="submission" date="2013-12" db="EMBL/GenBank/DDBJ databases">
        <title>Interactions Between Genome Architecture and Virulence Genes in Pseudomonas syringae, strain CC1557 as a model.</title>
        <authorList>
            <person name="Baltrus D."/>
            <person name="Hockett K."/>
            <person name="Karlsrud E."/>
            <person name="Dougherty K."/>
            <person name="Nishimura M."/>
        </authorList>
    </citation>
    <scope>NUCLEOTIDE SEQUENCE [LARGE SCALE GENOMIC DNA]</scope>
    <source>
        <strain evidence="1 2">CC1557</strain>
    </source>
</reference>
<evidence type="ECO:0000313" key="2">
    <source>
        <dbReference type="Proteomes" id="UP000019089"/>
    </source>
</evidence>
<gene>
    <name evidence="1" type="ORF">N018_24185</name>
</gene>
<evidence type="ECO:0000313" key="1">
    <source>
        <dbReference type="EMBL" id="AHG43688.1"/>
    </source>
</evidence>
<protein>
    <submittedName>
        <fullName evidence="1">Uncharacterized protein</fullName>
    </submittedName>
</protein>
<dbReference type="STRING" id="1357279.N018_24185"/>
<accession>W0N317</accession>
<organism evidence="1 2">
    <name type="scientific">Pseudomonas syringae CC1557</name>
    <dbReference type="NCBI Taxonomy" id="1357279"/>
    <lineage>
        <taxon>Bacteria</taxon>
        <taxon>Pseudomonadati</taxon>
        <taxon>Pseudomonadota</taxon>
        <taxon>Gammaproteobacteria</taxon>
        <taxon>Pseudomonadales</taxon>
        <taxon>Pseudomonadaceae</taxon>
        <taxon>Pseudomonas</taxon>
        <taxon>Pseudomonas syringae</taxon>
    </lineage>
</organism>
<dbReference type="Proteomes" id="UP000019089">
    <property type="component" value="Chromosome"/>
</dbReference>
<dbReference type="AlphaFoldDB" id="W0N317"/>